<proteinExistence type="predicted"/>
<comment type="caution">
    <text evidence="3">The sequence shown here is derived from an EMBL/GenBank/DDBJ whole genome shotgun (WGS) entry which is preliminary data.</text>
</comment>
<evidence type="ECO:0000313" key="4">
    <source>
        <dbReference type="Proteomes" id="UP001281410"/>
    </source>
</evidence>
<dbReference type="EMBL" id="JANJYJ010000004">
    <property type="protein sequence ID" value="KAK3218618.1"/>
    <property type="molecule type" value="Genomic_DNA"/>
</dbReference>
<dbReference type="PANTHER" id="PTHR47718">
    <property type="entry name" value="OS01G0519700 PROTEIN"/>
    <property type="match status" value="1"/>
</dbReference>
<name>A0AAE0E837_9ROSI</name>
<dbReference type="Pfam" id="PF10551">
    <property type="entry name" value="MULE"/>
    <property type="match status" value="1"/>
</dbReference>
<feature type="domain" description="MULE transposase" evidence="2">
    <location>
        <begin position="79"/>
        <end position="158"/>
    </location>
</feature>
<gene>
    <name evidence="3" type="ORF">Dsin_012588</name>
</gene>
<dbReference type="Proteomes" id="UP001281410">
    <property type="component" value="Unassembled WGS sequence"/>
</dbReference>
<sequence length="159" mass="18397">MSSQRNLIRWKTQGHFIMVILGQLGLVPWLQIRVGYKARFSVSLDCDTNKYNVRAFKENHCHKLATFCEVAWHLQDKCLTNAYTKPLVLFVGVNNHRAACVFGVALLSNETVQSYKWVLNTFMESMGQKQPISILTMEMKEMRQAIDEIFLNSRHRICG</sequence>
<dbReference type="InterPro" id="IPR018289">
    <property type="entry name" value="MULE_transposase_dom"/>
</dbReference>
<keyword evidence="4" id="KW-1185">Reference proteome</keyword>
<evidence type="ECO:0000259" key="2">
    <source>
        <dbReference type="Pfam" id="PF10551"/>
    </source>
</evidence>
<keyword evidence="1" id="KW-1133">Transmembrane helix</keyword>
<dbReference type="AlphaFoldDB" id="A0AAE0E837"/>
<organism evidence="3 4">
    <name type="scientific">Dipteronia sinensis</name>
    <dbReference type="NCBI Taxonomy" id="43782"/>
    <lineage>
        <taxon>Eukaryota</taxon>
        <taxon>Viridiplantae</taxon>
        <taxon>Streptophyta</taxon>
        <taxon>Embryophyta</taxon>
        <taxon>Tracheophyta</taxon>
        <taxon>Spermatophyta</taxon>
        <taxon>Magnoliopsida</taxon>
        <taxon>eudicotyledons</taxon>
        <taxon>Gunneridae</taxon>
        <taxon>Pentapetalae</taxon>
        <taxon>rosids</taxon>
        <taxon>malvids</taxon>
        <taxon>Sapindales</taxon>
        <taxon>Sapindaceae</taxon>
        <taxon>Hippocastanoideae</taxon>
        <taxon>Acereae</taxon>
        <taxon>Dipteronia</taxon>
    </lineage>
</organism>
<evidence type="ECO:0000256" key="1">
    <source>
        <dbReference type="SAM" id="Phobius"/>
    </source>
</evidence>
<reference evidence="3" key="1">
    <citation type="journal article" date="2023" name="Plant J.">
        <title>Genome sequences and population genomics provide insights into the demographic history, inbreeding, and mutation load of two 'living fossil' tree species of Dipteronia.</title>
        <authorList>
            <person name="Feng Y."/>
            <person name="Comes H.P."/>
            <person name="Chen J."/>
            <person name="Zhu S."/>
            <person name="Lu R."/>
            <person name="Zhang X."/>
            <person name="Li P."/>
            <person name="Qiu J."/>
            <person name="Olsen K.M."/>
            <person name="Qiu Y."/>
        </authorList>
    </citation>
    <scope>NUCLEOTIDE SEQUENCE</scope>
    <source>
        <strain evidence="3">NBL</strain>
    </source>
</reference>
<protein>
    <recommendedName>
        <fullName evidence="2">MULE transposase domain-containing protein</fullName>
    </recommendedName>
</protein>
<accession>A0AAE0E837</accession>
<keyword evidence="1" id="KW-0812">Transmembrane</keyword>
<keyword evidence="1" id="KW-0472">Membrane</keyword>
<evidence type="ECO:0000313" key="3">
    <source>
        <dbReference type="EMBL" id="KAK3218618.1"/>
    </source>
</evidence>
<feature type="transmembrane region" description="Helical" evidence="1">
    <location>
        <begin position="12"/>
        <end position="30"/>
    </location>
</feature>